<feature type="compositionally biased region" description="Polar residues" evidence="1">
    <location>
        <begin position="1"/>
        <end position="23"/>
    </location>
</feature>
<evidence type="ECO:0000256" key="1">
    <source>
        <dbReference type="SAM" id="MobiDB-lite"/>
    </source>
</evidence>
<protein>
    <submittedName>
        <fullName evidence="2">Uncharacterized protein</fullName>
    </submittedName>
</protein>
<proteinExistence type="predicted"/>
<dbReference type="Proteomes" id="UP001488838">
    <property type="component" value="Unassembled WGS sequence"/>
</dbReference>
<dbReference type="AlphaFoldDB" id="A0AAW0KBV8"/>
<evidence type="ECO:0000313" key="2">
    <source>
        <dbReference type="EMBL" id="KAK7836009.1"/>
    </source>
</evidence>
<sequence>MGLASSVTPGSAGNSSSPPQFTPGNLRGDLKRSEVPSPACAQLRGRGPSQLVRPLGAAGTERPGQSRGGTEPPGHLRPHPESSAPQPRSYPEAGASARQPRSPHGAGRTAARDAGMQMGRMDLAPAREWLQLSFKVVDGIRVNFG</sequence>
<gene>
    <name evidence="2" type="ORF">U0070_004100</name>
</gene>
<accession>A0AAW0KBV8</accession>
<comment type="caution">
    <text evidence="2">The sequence shown here is derived from an EMBL/GenBank/DDBJ whole genome shotgun (WGS) entry which is preliminary data.</text>
</comment>
<feature type="region of interest" description="Disordered" evidence="1">
    <location>
        <begin position="1"/>
        <end position="119"/>
    </location>
</feature>
<keyword evidence="3" id="KW-1185">Reference proteome</keyword>
<name>A0AAW0KBV8_MYOGA</name>
<dbReference type="EMBL" id="JBBHLL010000001">
    <property type="protein sequence ID" value="KAK7836009.1"/>
    <property type="molecule type" value="Genomic_DNA"/>
</dbReference>
<reference evidence="2 3" key="1">
    <citation type="journal article" date="2023" name="bioRxiv">
        <title>Conserved and derived expression patterns and positive selection on dental genes reveal complex evolutionary context of ever-growing rodent molars.</title>
        <authorList>
            <person name="Calamari Z.T."/>
            <person name="Song A."/>
            <person name="Cohen E."/>
            <person name="Akter M."/>
            <person name="Roy R.D."/>
            <person name="Hallikas O."/>
            <person name="Christensen M.M."/>
            <person name="Li P."/>
            <person name="Marangoni P."/>
            <person name="Jernvall J."/>
            <person name="Klein O.D."/>
        </authorList>
    </citation>
    <scope>NUCLEOTIDE SEQUENCE [LARGE SCALE GENOMIC DNA]</scope>
    <source>
        <strain evidence="2">V071</strain>
    </source>
</reference>
<organism evidence="2 3">
    <name type="scientific">Myodes glareolus</name>
    <name type="common">Bank vole</name>
    <name type="synonym">Clethrionomys glareolus</name>
    <dbReference type="NCBI Taxonomy" id="447135"/>
    <lineage>
        <taxon>Eukaryota</taxon>
        <taxon>Metazoa</taxon>
        <taxon>Chordata</taxon>
        <taxon>Craniata</taxon>
        <taxon>Vertebrata</taxon>
        <taxon>Euteleostomi</taxon>
        <taxon>Mammalia</taxon>
        <taxon>Eutheria</taxon>
        <taxon>Euarchontoglires</taxon>
        <taxon>Glires</taxon>
        <taxon>Rodentia</taxon>
        <taxon>Myomorpha</taxon>
        <taxon>Muroidea</taxon>
        <taxon>Cricetidae</taxon>
        <taxon>Arvicolinae</taxon>
        <taxon>Myodes</taxon>
    </lineage>
</organism>
<evidence type="ECO:0000313" key="3">
    <source>
        <dbReference type="Proteomes" id="UP001488838"/>
    </source>
</evidence>